<organism evidence="1 2">
    <name type="scientific">Rhizodiscina lignyota</name>
    <dbReference type="NCBI Taxonomy" id="1504668"/>
    <lineage>
        <taxon>Eukaryota</taxon>
        <taxon>Fungi</taxon>
        <taxon>Dikarya</taxon>
        <taxon>Ascomycota</taxon>
        <taxon>Pezizomycotina</taxon>
        <taxon>Dothideomycetes</taxon>
        <taxon>Pleosporomycetidae</taxon>
        <taxon>Aulographales</taxon>
        <taxon>Rhizodiscinaceae</taxon>
        <taxon>Rhizodiscina</taxon>
    </lineage>
</organism>
<dbReference type="AlphaFoldDB" id="A0A9P4I6M2"/>
<accession>A0A9P4I6M2</accession>
<sequence length="121" mass="13426">MQVSVALLNSKTEKTDCPNGQRWKVPLVTYSAFYLEHNPARVSADGSVEEVPCEVNAVQDDLAFVSTGCPFLTACQASCWSLVWLPCRQKGACCSLWRWHRRTRALINVHDENASGQNGKA</sequence>
<evidence type="ECO:0000313" key="2">
    <source>
        <dbReference type="Proteomes" id="UP000799772"/>
    </source>
</evidence>
<evidence type="ECO:0000313" key="1">
    <source>
        <dbReference type="EMBL" id="KAF2093017.1"/>
    </source>
</evidence>
<comment type="caution">
    <text evidence="1">The sequence shown here is derived from an EMBL/GenBank/DDBJ whole genome shotgun (WGS) entry which is preliminary data.</text>
</comment>
<keyword evidence="2" id="KW-1185">Reference proteome</keyword>
<gene>
    <name evidence="1" type="ORF">NA57DRAFT_61874</name>
</gene>
<name>A0A9P4I6M2_9PEZI</name>
<dbReference type="Proteomes" id="UP000799772">
    <property type="component" value="Unassembled WGS sequence"/>
</dbReference>
<dbReference type="EMBL" id="ML978140">
    <property type="protein sequence ID" value="KAF2093017.1"/>
    <property type="molecule type" value="Genomic_DNA"/>
</dbReference>
<reference evidence="1" key="1">
    <citation type="journal article" date="2020" name="Stud. Mycol.">
        <title>101 Dothideomycetes genomes: a test case for predicting lifestyles and emergence of pathogens.</title>
        <authorList>
            <person name="Haridas S."/>
            <person name="Albert R."/>
            <person name="Binder M."/>
            <person name="Bloem J."/>
            <person name="Labutti K."/>
            <person name="Salamov A."/>
            <person name="Andreopoulos B."/>
            <person name="Baker S."/>
            <person name="Barry K."/>
            <person name="Bills G."/>
            <person name="Bluhm B."/>
            <person name="Cannon C."/>
            <person name="Castanera R."/>
            <person name="Culley D."/>
            <person name="Daum C."/>
            <person name="Ezra D."/>
            <person name="Gonzalez J."/>
            <person name="Henrissat B."/>
            <person name="Kuo A."/>
            <person name="Liang C."/>
            <person name="Lipzen A."/>
            <person name="Lutzoni F."/>
            <person name="Magnuson J."/>
            <person name="Mondo S."/>
            <person name="Nolan M."/>
            <person name="Ohm R."/>
            <person name="Pangilinan J."/>
            <person name="Park H.-J."/>
            <person name="Ramirez L."/>
            <person name="Alfaro M."/>
            <person name="Sun H."/>
            <person name="Tritt A."/>
            <person name="Yoshinaga Y."/>
            <person name="Zwiers L.-H."/>
            <person name="Turgeon B."/>
            <person name="Goodwin S."/>
            <person name="Spatafora J."/>
            <person name="Crous P."/>
            <person name="Grigoriev I."/>
        </authorList>
    </citation>
    <scope>NUCLEOTIDE SEQUENCE</scope>
    <source>
        <strain evidence="1">CBS 133067</strain>
    </source>
</reference>
<protein>
    <submittedName>
        <fullName evidence="1">Uncharacterized protein</fullName>
    </submittedName>
</protein>
<proteinExistence type="predicted"/>